<evidence type="ECO:0000313" key="12">
    <source>
        <dbReference type="RefSeq" id="XP_041447456.1"/>
    </source>
</evidence>
<evidence type="ECO:0000256" key="5">
    <source>
        <dbReference type="ARBA" id="ARBA00022777"/>
    </source>
</evidence>
<dbReference type="Gene3D" id="3.30.200.20">
    <property type="entry name" value="Phosphorylase Kinase, domain 1"/>
    <property type="match status" value="1"/>
</dbReference>
<evidence type="ECO:0000256" key="8">
    <source>
        <dbReference type="ARBA" id="ARBA00048679"/>
    </source>
</evidence>
<evidence type="ECO:0000256" key="2">
    <source>
        <dbReference type="ARBA" id="ARBA00022527"/>
    </source>
</evidence>
<evidence type="ECO:0000259" key="10">
    <source>
        <dbReference type="PROSITE" id="PS50011"/>
    </source>
</evidence>
<evidence type="ECO:0000256" key="1">
    <source>
        <dbReference type="ARBA" id="ARBA00012513"/>
    </source>
</evidence>
<evidence type="ECO:0000256" key="9">
    <source>
        <dbReference type="PROSITE-ProRule" id="PRU10141"/>
    </source>
</evidence>
<keyword evidence="6 9" id="KW-0067">ATP-binding</keyword>
<reference evidence="12" key="1">
    <citation type="submission" date="2025-08" db="UniProtKB">
        <authorList>
            <consortium name="RefSeq"/>
        </authorList>
    </citation>
    <scope>IDENTIFICATION</scope>
    <source>
        <strain evidence="12">J_2021</strain>
        <tissue evidence="12">Erythrocytes</tissue>
    </source>
</reference>
<dbReference type="PANTHER" id="PTHR24356:SF430">
    <property type="entry name" value="PROTEIN KINASE C DELTA TYPE"/>
    <property type="match status" value="1"/>
</dbReference>
<dbReference type="GO" id="GO:0035556">
    <property type="term" value="P:intracellular signal transduction"/>
    <property type="evidence" value="ECO:0007669"/>
    <property type="project" value="TreeGrafter"/>
</dbReference>
<keyword evidence="3" id="KW-0808">Transferase</keyword>
<protein>
    <recommendedName>
        <fullName evidence="1">non-specific serine/threonine protein kinase</fullName>
        <ecNumber evidence="1">2.7.11.1</ecNumber>
    </recommendedName>
</protein>
<dbReference type="GO" id="GO:0005524">
    <property type="term" value="F:ATP binding"/>
    <property type="evidence" value="ECO:0007669"/>
    <property type="project" value="UniProtKB-UniRule"/>
</dbReference>
<feature type="domain" description="Protein kinase" evidence="10">
    <location>
        <begin position="24"/>
        <end position="108"/>
    </location>
</feature>
<name>A0A8J1N170_XENLA</name>
<keyword evidence="4 9" id="KW-0547">Nucleotide-binding</keyword>
<evidence type="ECO:0000256" key="6">
    <source>
        <dbReference type="ARBA" id="ARBA00022840"/>
    </source>
</evidence>
<keyword evidence="2" id="KW-0723">Serine/threonine-protein kinase</keyword>
<accession>A0A8J1N170</accession>
<dbReference type="PANTHER" id="PTHR24356">
    <property type="entry name" value="SERINE/THREONINE-PROTEIN KINASE"/>
    <property type="match status" value="1"/>
</dbReference>
<dbReference type="SUPFAM" id="SSF56112">
    <property type="entry name" value="Protein kinase-like (PK-like)"/>
    <property type="match status" value="1"/>
</dbReference>
<dbReference type="Proteomes" id="UP000186698">
    <property type="component" value="Chromosome 4S"/>
</dbReference>
<gene>
    <name evidence="12" type="primary">LOC121403717</name>
</gene>
<organism evidence="11 12">
    <name type="scientific">Xenopus laevis</name>
    <name type="common">African clawed frog</name>
    <dbReference type="NCBI Taxonomy" id="8355"/>
    <lineage>
        <taxon>Eukaryota</taxon>
        <taxon>Metazoa</taxon>
        <taxon>Chordata</taxon>
        <taxon>Craniata</taxon>
        <taxon>Vertebrata</taxon>
        <taxon>Euteleostomi</taxon>
        <taxon>Amphibia</taxon>
        <taxon>Batrachia</taxon>
        <taxon>Anura</taxon>
        <taxon>Pipoidea</taxon>
        <taxon>Pipidae</taxon>
        <taxon>Xenopodinae</taxon>
        <taxon>Xenopus</taxon>
        <taxon>Xenopus</taxon>
    </lineage>
</organism>
<dbReference type="InterPro" id="IPR017441">
    <property type="entry name" value="Protein_kinase_ATP_BS"/>
</dbReference>
<comment type="catalytic activity">
    <reaction evidence="8">
        <text>L-seryl-[protein] + ATP = O-phospho-L-seryl-[protein] + ADP + H(+)</text>
        <dbReference type="Rhea" id="RHEA:17989"/>
        <dbReference type="Rhea" id="RHEA-COMP:9863"/>
        <dbReference type="Rhea" id="RHEA-COMP:11604"/>
        <dbReference type="ChEBI" id="CHEBI:15378"/>
        <dbReference type="ChEBI" id="CHEBI:29999"/>
        <dbReference type="ChEBI" id="CHEBI:30616"/>
        <dbReference type="ChEBI" id="CHEBI:83421"/>
        <dbReference type="ChEBI" id="CHEBI:456216"/>
        <dbReference type="EC" id="2.7.11.1"/>
    </reaction>
</comment>
<dbReference type="PROSITE" id="PS00107">
    <property type="entry name" value="PROTEIN_KINASE_ATP"/>
    <property type="match status" value="1"/>
</dbReference>
<evidence type="ECO:0000256" key="4">
    <source>
        <dbReference type="ARBA" id="ARBA00022741"/>
    </source>
</evidence>
<evidence type="ECO:0000256" key="7">
    <source>
        <dbReference type="ARBA" id="ARBA00047899"/>
    </source>
</evidence>
<evidence type="ECO:0000313" key="11">
    <source>
        <dbReference type="Proteomes" id="UP000186698"/>
    </source>
</evidence>
<comment type="catalytic activity">
    <reaction evidence="7">
        <text>L-threonyl-[protein] + ATP = O-phospho-L-threonyl-[protein] + ADP + H(+)</text>
        <dbReference type="Rhea" id="RHEA:46608"/>
        <dbReference type="Rhea" id="RHEA-COMP:11060"/>
        <dbReference type="Rhea" id="RHEA-COMP:11605"/>
        <dbReference type="ChEBI" id="CHEBI:15378"/>
        <dbReference type="ChEBI" id="CHEBI:30013"/>
        <dbReference type="ChEBI" id="CHEBI:30616"/>
        <dbReference type="ChEBI" id="CHEBI:61977"/>
        <dbReference type="ChEBI" id="CHEBI:456216"/>
        <dbReference type="EC" id="2.7.11.1"/>
    </reaction>
</comment>
<dbReference type="InterPro" id="IPR000719">
    <property type="entry name" value="Prot_kinase_dom"/>
</dbReference>
<keyword evidence="11" id="KW-1185">Reference proteome</keyword>
<dbReference type="GeneID" id="121403717"/>
<dbReference type="InterPro" id="IPR011009">
    <property type="entry name" value="Kinase-like_dom_sf"/>
</dbReference>
<sequence length="108" mass="12148">MMYEFIPTGASVRPVRPTGVLSRFKFYKVLGKGGFGKVLLARELDTKQLIAVKVAAKSKVLEFVSSVMIEMEILKAAQDCEFLTPEYVTFQSKVRELLILINSLPFTE</sequence>
<dbReference type="KEGG" id="xla:121403717"/>
<feature type="binding site" evidence="9">
    <location>
        <position position="57"/>
    </location>
    <ligand>
        <name>ATP</name>
        <dbReference type="ChEBI" id="CHEBI:30616"/>
    </ligand>
</feature>
<dbReference type="PROSITE" id="PS50011">
    <property type="entry name" value="PROTEIN_KINASE_DOM"/>
    <property type="match status" value="1"/>
</dbReference>
<dbReference type="InterPro" id="IPR050236">
    <property type="entry name" value="Ser_Thr_kinase_AGC"/>
</dbReference>
<dbReference type="AlphaFoldDB" id="A0A8J1N170"/>
<dbReference type="GO" id="GO:0004674">
    <property type="term" value="F:protein serine/threonine kinase activity"/>
    <property type="evidence" value="ECO:0007669"/>
    <property type="project" value="UniProtKB-KW"/>
</dbReference>
<evidence type="ECO:0000256" key="3">
    <source>
        <dbReference type="ARBA" id="ARBA00022679"/>
    </source>
</evidence>
<dbReference type="RefSeq" id="XP_041447456.1">
    <property type="nucleotide sequence ID" value="XM_041591522.1"/>
</dbReference>
<keyword evidence="5" id="KW-0418">Kinase</keyword>
<proteinExistence type="predicted"/>
<dbReference type="EC" id="2.7.11.1" evidence="1"/>